<keyword evidence="11 14" id="KW-0067">ATP-binding</keyword>
<comment type="subcellular location">
    <subcellularLocation>
        <location evidence="1 14">Cytoplasm</location>
    </subcellularLocation>
</comment>
<dbReference type="InterPro" id="IPR006203">
    <property type="entry name" value="GHMP_knse_ATP-bd_CS"/>
</dbReference>
<gene>
    <name evidence="14" type="primary">aroK</name>
    <name evidence="17" type="ordered locus">MSWAN_0724</name>
</gene>
<evidence type="ECO:0000256" key="5">
    <source>
        <dbReference type="ARBA" id="ARBA00013853"/>
    </source>
</evidence>
<keyword evidence="10 14" id="KW-0418">Kinase</keyword>
<dbReference type="GO" id="GO:0005737">
    <property type="term" value="C:cytoplasm"/>
    <property type="evidence" value="ECO:0007669"/>
    <property type="project" value="UniProtKB-SubCell"/>
</dbReference>
<dbReference type="PANTHER" id="PTHR20861:SF3">
    <property type="entry name" value="SHIKIMATE KINASE"/>
    <property type="match status" value="1"/>
</dbReference>
<evidence type="ECO:0000256" key="1">
    <source>
        <dbReference type="ARBA" id="ARBA00004496"/>
    </source>
</evidence>
<keyword evidence="9 14" id="KW-0547">Nucleotide-binding</keyword>
<feature type="binding site" evidence="14">
    <location>
        <begin position="93"/>
        <end position="103"/>
    </location>
    <ligand>
        <name>ATP</name>
        <dbReference type="ChEBI" id="CHEBI:30616"/>
    </ligand>
</feature>
<evidence type="ECO:0000256" key="12">
    <source>
        <dbReference type="ARBA" id="ARBA00023141"/>
    </source>
</evidence>
<dbReference type="HOGENOM" id="CLU_073768_0_0_2"/>
<comment type="pathway">
    <text evidence="2 14">Metabolic intermediate biosynthesis; chorismate biosynthesis; chorismate from D-erythrose 4-phosphate and phosphoenolpyruvate: step 5/7.</text>
</comment>
<evidence type="ECO:0000313" key="17">
    <source>
        <dbReference type="EMBL" id="AEG17757.1"/>
    </source>
</evidence>
<evidence type="ECO:0000256" key="9">
    <source>
        <dbReference type="ARBA" id="ARBA00022741"/>
    </source>
</evidence>
<dbReference type="AlphaFoldDB" id="F6D7H5"/>
<dbReference type="GO" id="GO:0009423">
    <property type="term" value="P:chorismate biosynthetic process"/>
    <property type="evidence" value="ECO:0007669"/>
    <property type="project" value="UniProtKB-UniRule"/>
</dbReference>
<dbReference type="Pfam" id="PF08544">
    <property type="entry name" value="GHMP_kinases_C"/>
    <property type="match status" value="1"/>
</dbReference>
<dbReference type="GO" id="GO:0004765">
    <property type="term" value="F:shikimate kinase activity"/>
    <property type="evidence" value="ECO:0007669"/>
    <property type="project" value="UniProtKB-UniRule"/>
</dbReference>
<feature type="domain" description="GHMP kinase N-terminal" evidence="15">
    <location>
        <begin position="73"/>
        <end position="163"/>
    </location>
</feature>
<evidence type="ECO:0000256" key="14">
    <source>
        <dbReference type="HAMAP-Rule" id="MF_00370"/>
    </source>
</evidence>
<dbReference type="SUPFAM" id="SSF55060">
    <property type="entry name" value="GHMP Kinase, C-terminal domain"/>
    <property type="match status" value="1"/>
</dbReference>
<evidence type="ECO:0000256" key="3">
    <source>
        <dbReference type="ARBA" id="ARBA00010202"/>
    </source>
</evidence>
<dbReference type="RefSeq" id="WP_013825259.1">
    <property type="nucleotide sequence ID" value="NC_015574.1"/>
</dbReference>
<protein>
    <recommendedName>
        <fullName evidence="5 14">Shikimate kinase</fullName>
        <shortName evidence="14">SK</shortName>
        <ecNumber evidence="4 14">2.7.1.71</ecNumber>
    </recommendedName>
</protein>
<dbReference type="InterPro" id="IPR010189">
    <property type="entry name" value="SK_arc"/>
</dbReference>
<dbReference type="EC" id="2.7.1.71" evidence="4 14"/>
<keyword evidence="18" id="KW-1185">Reference proteome</keyword>
<evidence type="ECO:0000256" key="4">
    <source>
        <dbReference type="ARBA" id="ARBA00012154"/>
    </source>
</evidence>
<evidence type="ECO:0000256" key="6">
    <source>
        <dbReference type="ARBA" id="ARBA00022490"/>
    </source>
</evidence>
<dbReference type="eggNOG" id="arCOG01025">
    <property type="taxonomic scope" value="Archaea"/>
</dbReference>
<dbReference type="Proteomes" id="UP000009231">
    <property type="component" value="Chromosome"/>
</dbReference>
<comment type="catalytic activity">
    <reaction evidence="13 14">
        <text>shikimate + ATP = 3-phosphoshikimate + ADP + H(+)</text>
        <dbReference type="Rhea" id="RHEA:13121"/>
        <dbReference type="ChEBI" id="CHEBI:15378"/>
        <dbReference type="ChEBI" id="CHEBI:30616"/>
        <dbReference type="ChEBI" id="CHEBI:36208"/>
        <dbReference type="ChEBI" id="CHEBI:145989"/>
        <dbReference type="ChEBI" id="CHEBI:456216"/>
        <dbReference type="EC" id="2.7.1.71"/>
    </reaction>
</comment>
<dbReference type="GeneID" id="10668216"/>
<dbReference type="Pfam" id="PF00288">
    <property type="entry name" value="GHMP_kinases_N"/>
    <property type="match status" value="1"/>
</dbReference>
<organism evidence="17 18">
    <name type="scientific">Methanobacterium paludis (strain DSM 25820 / JCM 18151 / SWAN1)</name>
    <dbReference type="NCBI Taxonomy" id="868131"/>
    <lineage>
        <taxon>Archaea</taxon>
        <taxon>Methanobacteriati</taxon>
        <taxon>Methanobacteriota</taxon>
        <taxon>Methanomada group</taxon>
        <taxon>Methanobacteria</taxon>
        <taxon>Methanobacteriales</taxon>
        <taxon>Methanobacteriaceae</taxon>
        <taxon>Methanobacterium</taxon>
    </lineage>
</organism>
<comment type="similarity">
    <text evidence="3 14">Belongs to the GHMP kinase family. Archaeal shikimate kinase subfamily.</text>
</comment>
<dbReference type="PROSITE" id="PS51257">
    <property type="entry name" value="PROKAR_LIPOPROTEIN"/>
    <property type="match status" value="1"/>
</dbReference>
<dbReference type="Gene3D" id="3.30.230.10">
    <property type="match status" value="1"/>
</dbReference>
<dbReference type="PIRSF" id="PIRSF005758">
    <property type="entry name" value="Shikimt_kin_arch"/>
    <property type="match status" value="1"/>
</dbReference>
<dbReference type="HAMAP" id="MF_00370">
    <property type="entry name" value="Shik_kinase_arch"/>
    <property type="match status" value="1"/>
</dbReference>
<reference evidence="17 18" key="1">
    <citation type="journal article" date="2014" name="Int. J. Syst. Evol. Microbiol.">
        <title>Methanobacterium paludis sp. nov. and a novel strain of Methanobacterium lacus isolated from northern peatlands.</title>
        <authorList>
            <person name="Cadillo-Quiroz H."/>
            <person name="Brauer S.L."/>
            <person name="Goodson N."/>
            <person name="Yavitt J.B."/>
            <person name="Zinder S.H."/>
        </authorList>
    </citation>
    <scope>NUCLEOTIDE SEQUENCE [LARGE SCALE GENOMIC DNA]</scope>
    <source>
        <strain evidence="18">DSM 25820 / JCM 18151 / SWAN1</strain>
    </source>
</reference>
<dbReference type="InterPro" id="IPR020568">
    <property type="entry name" value="Ribosomal_Su5_D2-typ_SF"/>
</dbReference>
<keyword evidence="8 14" id="KW-0808">Transferase</keyword>
<evidence type="ECO:0000256" key="11">
    <source>
        <dbReference type="ARBA" id="ARBA00022840"/>
    </source>
</evidence>
<dbReference type="STRING" id="868131.MSWAN_0724"/>
<dbReference type="InterPro" id="IPR014721">
    <property type="entry name" value="Ribsml_uS5_D2-typ_fold_subgr"/>
</dbReference>
<dbReference type="InterPro" id="IPR013750">
    <property type="entry name" value="GHMP_kinase_C_dom"/>
</dbReference>
<feature type="domain" description="GHMP kinase C-terminal" evidence="16">
    <location>
        <begin position="244"/>
        <end position="283"/>
    </location>
</feature>
<sequence length="304" mass="32344">MKTTVRSPGSATVINAISMGCGSAFGIKLYVTAEIELKGSKSSGIICKADRDVDTTLMELCVKKVFQRFEGLKEVKELDFETEVTVKTSSTLPAASGLSSSSATSNAVVMATTQALIDEYQLSIDEIGINNFDIVNMAVDASLDAGVTITGAFDDASASFFGGLTITDNNKREILQRHVMEEQNILVYMPNRMSPTANSDVGRMKLLAPYVKIAFMEAMKGNIYHALTLNGILYCSALGFNPDIALDALDAGAIAAGLSGTGPSFVAVADNKNVDSVEDVWKSYPGRVIRTEIDNDGTMVICSG</sequence>
<dbReference type="UniPathway" id="UPA00053">
    <property type="reaction ID" value="UER00088"/>
</dbReference>
<dbReference type="GO" id="GO:0008652">
    <property type="term" value="P:amino acid biosynthetic process"/>
    <property type="evidence" value="ECO:0007669"/>
    <property type="project" value="UniProtKB-KW"/>
</dbReference>
<evidence type="ECO:0000259" key="15">
    <source>
        <dbReference type="Pfam" id="PF00288"/>
    </source>
</evidence>
<dbReference type="InterPro" id="IPR006204">
    <property type="entry name" value="GHMP_kinase_N_dom"/>
</dbReference>
<evidence type="ECO:0000256" key="8">
    <source>
        <dbReference type="ARBA" id="ARBA00022679"/>
    </source>
</evidence>
<dbReference type="KEGG" id="mew:MSWAN_0724"/>
<keyword evidence="7 14" id="KW-0028">Amino-acid biosynthesis</keyword>
<dbReference type="SUPFAM" id="SSF54211">
    <property type="entry name" value="Ribosomal protein S5 domain 2-like"/>
    <property type="match status" value="1"/>
</dbReference>
<keyword evidence="12 14" id="KW-0057">Aromatic amino acid biosynthesis</keyword>
<dbReference type="OrthoDB" id="9602at2157"/>
<evidence type="ECO:0000256" key="2">
    <source>
        <dbReference type="ARBA" id="ARBA00004842"/>
    </source>
</evidence>
<dbReference type="EMBL" id="CP002772">
    <property type="protein sequence ID" value="AEG17757.1"/>
    <property type="molecule type" value="Genomic_DNA"/>
</dbReference>
<accession>F6D7H5</accession>
<dbReference type="NCBIfam" id="TIGR01920">
    <property type="entry name" value="Shik_kin_archae"/>
    <property type="match status" value="1"/>
</dbReference>
<evidence type="ECO:0000256" key="13">
    <source>
        <dbReference type="ARBA" id="ARBA00048567"/>
    </source>
</evidence>
<evidence type="ECO:0000256" key="7">
    <source>
        <dbReference type="ARBA" id="ARBA00022605"/>
    </source>
</evidence>
<evidence type="ECO:0000256" key="10">
    <source>
        <dbReference type="ARBA" id="ARBA00022777"/>
    </source>
</evidence>
<evidence type="ECO:0000313" key="18">
    <source>
        <dbReference type="Proteomes" id="UP000009231"/>
    </source>
</evidence>
<keyword evidence="6 14" id="KW-0963">Cytoplasm</keyword>
<dbReference type="GO" id="GO:0005524">
    <property type="term" value="F:ATP binding"/>
    <property type="evidence" value="ECO:0007669"/>
    <property type="project" value="UniProtKB-UniRule"/>
</dbReference>
<evidence type="ECO:0000259" key="16">
    <source>
        <dbReference type="Pfam" id="PF08544"/>
    </source>
</evidence>
<dbReference type="PANTHER" id="PTHR20861">
    <property type="entry name" value="HOMOSERINE/4-DIPHOSPHOCYTIDYL-2-C-METHYL-D-ERYTHRITOL KINASE"/>
    <property type="match status" value="1"/>
</dbReference>
<proteinExistence type="inferred from homology"/>
<dbReference type="GO" id="GO:0009073">
    <property type="term" value="P:aromatic amino acid family biosynthetic process"/>
    <property type="evidence" value="ECO:0007669"/>
    <property type="project" value="UniProtKB-KW"/>
</dbReference>
<dbReference type="PROSITE" id="PS00627">
    <property type="entry name" value="GHMP_KINASES_ATP"/>
    <property type="match status" value="1"/>
</dbReference>
<dbReference type="InterPro" id="IPR036554">
    <property type="entry name" value="GHMP_kinase_C_sf"/>
</dbReference>
<name>F6D7H5_METPW</name>